<evidence type="ECO:0000313" key="2">
    <source>
        <dbReference type="Proteomes" id="UP000001401"/>
    </source>
</evidence>
<proteinExistence type="predicted"/>
<reference evidence="1 2" key="1">
    <citation type="submission" date="2010-12" db="EMBL/GenBank/DDBJ databases">
        <title>Complete sequence of Bacillus cellulosilyticus DSM 2522.</title>
        <authorList>
            <consortium name="US DOE Joint Genome Institute"/>
            <person name="Lucas S."/>
            <person name="Copeland A."/>
            <person name="Lapidus A."/>
            <person name="Cheng J.-F."/>
            <person name="Bruce D."/>
            <person name="Goodwin L."/>
            <person name="Pitluck S."/>
            <person name="Chertkov O."/>
            <person name="Detter J.C."/>
            <person name="Han C."/>
            <person name="Tapia R."/>
            <person name="Land M."/>
            <person name="Hauser L."/>
            <person name="Jeffries C."/>
            <person name="Kyrpides N."/>
            <person name="Ivanova N."/>
            <person name="Mikhailova N."/>
            <person name="Brumm P."/>
            <person name="Mead D."/>
            <person name="Woyke T."/>
        </authorList>
    </citation>
    <scope>NUCLEOTIDE SEQUENCE [LARGE SCALE GENOMIC DNA]</scope>
    <source>
        <strain evidence="2">ATCC 21833 / DSM 2522 / FERM P-1141 / JCM 9156 / N-4</strain>
    </source>
</reference>
<dbReference type="AlphaFoldDB" id="E6TRH3"/>
<protein>
    <recommendedName>
        <fullName evidence="3">DUF5085 domain-containing protein</fullName>
    </recommendedName>
</protein>
<dbReference type="eggNOG" id="ENOG5032WY6">
    <property type="taxonomic scope" value="Bacteria"/>
</dbReference>
<dbReference type="RefSeq" id="WP_013490134.1">
    <property type="nucleotide sequence ID" value="NC_014829.1"/>
</dbReference>
<name>E6TRH3_EVAC2</name>
<dbReference type="EMBL" id="CP002394">
    <property type="protein sequence ID" value="ADU31803.1"/>
    <property type="molecule type" value="Genomic_DNA"/>
</dbReference>
<dbReference type="Gene3D" id="3.20.80.10">
    <property type="entry name" value="Regulatory factor, effector binding domain"/>
    <property type="match status" value="1"/>
</dbReference>
<keyword evidence="2" id="KW-1185">Reference proteome</keyword>
<dbReference type="STRING" id="649639.Bcell_3562"/>
<accession>E6TRH3</accession>
<dbReference type="Pfam" id="PF16895">
    <property type="entry name" value="DUF5085"/>
    <property type="match status" value="1"/>
</dbReference>
<dbReference type="HOGENOM" id="CLU_143979_0_0_9"/>
<evidence type="ECO:0008006" key="3">
    <source>
        <dbReference type="Google" id="ProtNLM"/>
    </source>
</evidence>
<gene>
    <name evidence="1" type="ordered locus">Bcell_3562</name>
</gene>
<organism evidence="1 2">
    <name type="scientific">Evansella cellulosilytica (strain ATCC 21833 / DSM 2522 / FERM P-1141 / JCM 9156 / N-4)</name>
    <name type="common">Bacillus cellulosilyticus</name>
    <dbReference type="NCBI Taxonomy" id="649639"/>
    <lineage>
        <taxon>Bacteria</taxon>
        <taxon>Bacillati</taxon>
        <taxon>Bacillota</taxon>
        <taxon>Bacilli</taxon>
        <taxon>Bacillales</taxon>
        <taxon>Bacillaceae</taxon>
        <taxon>Evansella</taxon>
    </lineage>
</organism>
<evidence type="ECO:0000313" key="1">
    <source>
        <dbReference type="EMBL" id="ADU31803.1"/>
    </source>
</evidence>
<dbReference type="KEGG" id="bco:Bcell_3562"/>
<sequence>MKIKRGPVVFNNVISAKARTDMNEWFHAAREFRNAIIKNGLYSTGPIIYQVANIDEAANEADYIFYVPVNRPVEMKDSGQFSFIELFEFPDVLIVRHADLEEDIEETYDILRECADAYTVKISEPFYNIYLDVYGDGMIDVFAPIVEEGSND</sequence>
<dbReference type="InterPro" id="IPR031664">
    <property type="entry name" value="DUF5085"/>
</dbReference>
<dbReference type="Proteomes" id="UP000001401">
    <property type="component" value="Chromosome"/>
</dbReference>
<dbReference type="OrthoDB" id="2365165at2"/>
<dbReference type="InterPro" id="IPR011256">
    <property type="entry name" value="Reg_factor_effector_dom_sf"/>
</dbReference>